<feature type="domain" description="Baseplate J-like C-terminal" evidence="3">
    <location>
        <begin position="268"/>
        <end position="351"/>
    </location>
</feature>
<reference evidence="4 5" key="1">
    <citation type="submission" date="2022-03" db="EMBL/GenBank/DDBJ databases">
        <authorList>
            <person name="Jo J.-H."/>
            <person name="Im W.-T."/>
        </authorList>
    </citation>
    <scope>NUCLEOTIDE SEQUENCE [LARGE SCALE GENOMIC DNA]</scope>
    <source>
        <strain evidence="4 5">MA9</strain>
    </source>
</reference>
<evidence type="ECO:0000313" key="5">
    <source>
        <dbReference type="Proteomes" id="UP001316087"/>
    </source>
</evidence>
<evidence type="ECO:0000259" key="2">
    <source>
        <dbReference type="Pfam" id="PF26078"/>
    </source>
</evidence>
<organism evidence="4 5">
    <name type="scientific">Solibacillus palustris</name>
    <dbReference type="NCBI Taxonomy" id="2908203"/>
    <lineage>
        <taxon>Bacteria</taxon>
        <taxon>Bacillati</taxon>
        <taxon>Bacillota</taxon>
        <taxon>Bacilli</taxon>
        <taxon>Bacillales</taxon>
        <taxon>Caryophanaceae</taxon>
        <taxon>Solibacillus</taxon>
    </lineage>
</organism>
<comment type="caution">
    <text evidence="4">The sequence shown here is derived from an EMBL/GenBank/DDBJ whole genome shotgun (WGS) entry which is preliminary data.</text>
</comment>
<evidence type="ECO:0000259" key="3">
    <source>
        <dbReference type="Pfam" id="PF26079"/>
    </source>
</evidence>
<dbReference type="InterPro" id="IPR058531">
    <property type="entry name" value="Baseplate_J_M"/>
</dbReference>
<proteinExistence type="inferred from homology"/>
<gene>
    <name evidence="4" type="ORF">LZ480_07780</name>
</gene>
<sequence length="353" mass="39457">MFEHISQEQLLNDALDMVKNDVDKREGAIIWDTLSPHTIQLYELYLSMDGMLQEMFGDTASREFLIRLCRDRGIYPYSAEKAILKGEFNIDVPIGSRFSLDTLNYIVIERIGNGVFKLECETVGIVGNNYFGQLIPIEYVDGLASATLTELLIPGEDEEETESLRKRYLDSFEALAYGGNRKDYLEKVHELQGIGGVKAFRIREGIYNVKLVILDSTYNVPSLPLIETLQTAIDPVTNQGEGLGIAAIGHTVLVVGVGESTVSINFPSIVFEDGFDWEDVVLDVQQMVDDYLLELKKGWEVATQIVIRIVQLESKMLEINGIIDVQNTTINGEANNLILEANSIPNRGEITNV</sequence>
<feature type="domain" description="Baseplate J-like central" evidence="2">
    <location>
        <begin position="176"/>
        <end position="255"/>
    </location>
</feature>
<dbReference type="InterPro" id="IPR058530">
    <property type="entry name" value="Baseplate_J-like_C"/>
</dbReference>
<dbReference type="PANTHER" id="PTHR37829">
    <property type="entry name" value="PHAGE-LIKE ELEMENT PBSX PROTEIN XKDT"/>
    <property type="match status" value="1"/>
</dbReference>
<dbReference type="InterPro" id="IPR052399">
    <property type="entry name" value="Phage_Baseplate_Assmbl_Protein"/>
</dbReference>
<evidence type="ECO:0000256" key="1">
    <source>
        <dbReference type="ARBA" id="ARBA00038087"/>
    </source>
</evidence>
<protein>
    <submittedName>
        <fullName evidence="4">Baseplate J/gp47 family protein</fullName>
    </submittedName>
</protein>
<accession>A0ABS9UBT6</accession>
<dbReference type="Proteomes" id="UP001316087">
    <property type="component" value="Unassembled WGS sequence"/>
</dbReference>
<dbReference type="RefSeq" id="WP_241368845.1">
    <property type="nucleotide sequence ID" value="NZ_JAKZFC010000002.1"/>
</dbReference>
<evidence type="ECO:0000313" key="4">
    <source>
        <dbReference type="EMBL" id="MCH7321792.1"/>
    </source>
</evidence>
<dbReference type="PANTHER" id="PTHR37829:SF3">
    <property type="entry name" value="PROTEIN JAYE-RELATED"/>
    <property type="match status" value="1"/>
</dbReference>
<dbReference type="Pfam" id="PF26078">
    <property type="entry name" value="Baseplate_J_M"/>
    <property type="match status" value="1"/>
</dbReference>
<dbReference type="Pfam" id="PF26079">
    <property type="entry name" value="Baseplate_J_C"/>
    <property type="match status" value="1"/>
</dbReference>
<keyword evidence="5" id="KW-1185">Reference proteome</keyword>
<name>A0ABS9UBT6_9BACL</name>
<comment type="similarity">
    <text evidence="1">Belongs to the Mu gp47/PBSX XkdT family.</text>
</comment>
<dbReference type="EMBL" id="JAKZFC010000002">
    <property type="protein sequence ID" value="MCH7321792.1"/>
    <property type="molecule type" value="Genomic_DNA"/>
</dbReference>